<feature type="non-terminal residue" evidence="1">
    <location>
        <position position="83"/>
    </location>
</feature>
<dbReference type="Proteomes" id="UP000441208">
    <property type="component" value="Unassembled WGS sequence"/>
</dbReference>
<gene>
    <name evidence="1" type="ORF">PF007_g32903</name>
</gene>
<dbReference type="EMBL" id="QXFZ01010833">
    <property type="protein sequence ID" value="KAE9053603.1"/>
    <property type="molecule type" value="Genomic_DNA"/>
</dbReference>
<reference evidence="1 2" key="1">
    <citation type="submission" date="2018-08" db="EMBL/GenBank/DDBJ databases">
        <title>Genomic investigation of the strawberry pathogen Phytophthora fragariae indicates pathogenicity is determined by transcriptional variation in three key races.</title>
        <authorList>
            <person name="Adams T.M."/>
            <person name="Armitage A.D."/>
            <person name="Sobczyk M.K."/>
            <person name="Bates H.J."/>
            <person name="Dunwell J.M."/>
            <person name="Nellist C.F."/>
            <person name="Harrison R.J."/>
        </authorList>
    </citation>
    <scope>NUCLEOTIDE SEQUENCE [LARGE SCALE GENOMIC DNA]</scope>
    <source>
        <strain evidence="1 2">NOV-71</strain>
    </source>
</reference>
<sequence length="83" mass="9435">MITVLHVFLDSPSGVEGFSEASRMWFKAVSSFAFYGMCRIKEVLTLTWKDVSLRQYRSSVVAPDEVIEYGTYALFNRKTAVAE</sequence>
<dbReference type="SUPFAM" id="SSF56349">
    <property type="entry name" value="DNA breaking-rejoining enzymes"/>
    <property type="match status" value="1"/>
</dbReference>
<proteinExistence type="predicted"/>
<evidence type="ECO:0000313" key="2">
    <source>
        <dbReference type="Proteomes" id="UP000441208"/>
    </source>
</evidence>
<dbReference type="InterPro" id="IPR011010">
    <property type="entry name" value="DNA_brk_join_enz"/>
</dbReference>
<organism evidence="1 2">
    <name type="scientific">Phytophthora fragariae</name>
    <dbReference type="NCBI Taxonomy" id="53985"/>
    <lineage>
        <taxon>Eukaryota</taxon>
        <taxon>Sar</taxon>
        <taxon>Stramenopiles</taxon>
        <taxon>Oomycota</taxon>
        <taxon>Peronosporomycetes</taxon>
        <taxon>Peronosporales</taxon>
        <taxon>Peronosporaceae</taxon>
        <taxon>Phytophthora</taxon>
    </lineage>
</organism>
<dbReference type="GO" id="GO:0003677">
    <property type="term" value="F:DNA binding"/>
    <property type="evidence" value="ECO:0007669"/>
    <property type="project" value="InterPro"/>
</dbReference>
<evidence type="ECO:0000313" key="1">
    <source>
        <dbReference type="EMBL" id="KAE9053603.1"/>
    </source>
</evidence>
<name>A0A6A3P8Z8_9STRA</name>
<comment type="caution">
    <text evidence="1">The sequence shown here is derived from an EMBL/GenBank/DDBJ whole genome shotgun (WGS) entry which is preliminary data.</text>
</comment>
<accession>A0A6A3P8Z8</accession>
<dbReference type="AlphaFoldDB" id="A0A6A3P8Z8"/>
<protein>
    <submittedName>
        <fullName evidence="1">Uncharacterized protein</fullName>
    </submittedName>
</protein>